<evidence type="ECO:0000256" key="1">
    <source>
        <dbReference type="SAM" id="Phobius"/>
    </source>
</evidence>
<proteinExistence type="predicted"/>
<dbReference type="Proteomes" id="UP001567571">
    <property type="component" value="Unassembled WGS sequence"/>
</dbReference>
<keyword evidence="3" id="KW-1185">Reference proteome</keyword>
<keyword evidence="1" id="KW-0472">Membrane</keyword>
<dbReference type="RefSeq" id="WP_343777580.1">
    <property type="nucleotide sequence ID" value="NZ_BAAADQ010000004.1"/>
</dbReference>
<dbReference type="EMBL" id="JBEDNW010000009">
    <property type="protein sequence ID" value="MEZ3168528.1"/>
    <property type="molecule type" value="Genomic_DNA"/>
</dbReference>
<gene>
    <name evidence="2" type="ORF">ABNG02_14490</name>
</gene>
<reference evidence="2 3" key="1">
    <citation type="submission" date="2024-06" db="EMBL/GenBank/DDBJ databases">
        <title>Halorubrum miltondacostae sp. nov., a potential PHA producer isolated from an inland solar saltern in Rio Maior, Portugal.</title>
        <authorList>
            <person name="Albuquerque L."/>
            <person name="Viver T."/>
            <person name="Barroso C."/>
            <person name="Claudino R."/>
            <person name="Galvan M."/>
            <person name="Simoes G."/>
            <person name="Lobo Da Cunha A."/>
            <person name="Egas C."/>
        </authorList>
    </citation>
    <scope>NUCLEOTIDE SEQUENCE [LARGE SCALE GENOMIC DNA]</scope>
    <source>
        <strain evidence="2 3">DSM 18646</strain>
    </source>
</reference>
<evidence type="ECO:0000313" key="3">
    <source>
        <dbReference type="Proteomes" id="UP001567571"/>
    </source>
</evidence>
<organism evidence="2 3">
    <name type="scientific">Halorubrum ejinorense</name>
    <dbReference type="NCBI Taxonomy" id="425309"/>
    <lineage>
        <taxon>Archaea</taxon>
        <taxon>Methanobacteriati</taxon>
        <taxon>Methanobacteriota</taxon>
        <taxon>Stenosarchaea group</taxon>
        <taxon>Halobacteria</taxon>
        <taxon>Halobacteriales</taxon>
        <taxon>Haloferacaceae</taxon>
        <taxon>Halorubrum</taxon>
    </lineage>
</organism>
<feature type="transmembrane region" description="Helical" evidence="1">
    <location>
        <begin position="31"/>
        <end position="50"/>
    </location>
</feature>
<protein>
    <submittedName>
        <fullName evidence="2">Uncharacterized protein</fullName>
    </submittedName>
</protein>
<evidence type="ECO:0000313" key="2">
    <source>
        <dbReference type="EMBL" id="MEZ3168528.1"/>
    </source>
</evidence>
<keyword evidence="1" id="KW-1133">Transmembrane helix</keyword>
<keyword evidence="1" id="KW-0812">Transmembrane</keyword>
<sequence>MERRLLRTIIGIAMVGMGLVQASLFAVQSEWIPTGLGIFFSVLGIVYLWAEVYSTSQ</sequence>
<accession>A0ABV4IPQ0</accession>
<feature type="transmembrane region" description="Helical" evidence="1">
    <location>
        <begin position="5"/>
        <end position="25"/>
    </location>
</feature>
<comment type="caution">
    <text evidence="2">The sequence shown here is derived from an EMBL/GenBank/DDBJ whole genome shotgun (WGS) entry which is preliminary data.</text>
</comment>
<name>A0ABV4IPQ0_9EURY</name>